<sequence length="124" mass="14580">MEKLNKKEIHLVPEGYFDKLPDRILERYESRKSVWFSKPLKYAAAAVFILGLGLWVFISQTSQVDPMDLMISQEIDLYIDTEYWQAEDILLLADNPNSILDEIIATEWGSFDWAETDPEEDIWY</sequence>
<name>A0A2P8ECX2_9BACT</name>
<keyword evidence="1" id="KW-1133">Transmembrane helix</keyword>
<organism evidence="2 3">
    <name type="scientific">Cecembia rubra</name>
    <dbReference type="NCBI Taxonomy" id="1485585"/>
    <lineage>
        <taxon>Bacteria</taxon>
        <taxon>Pseudomonadati</taxon>
        <taxon>Bacteroidota</taxon>
        <taxon>Cytophagia</taxon>
        <taxon>Cytophagales</taxon>
        <taxon>Cyclobacteriaceae</taxon>
        <taxon>Cecembia</taxon>
    </lineage>
</organism>
<keyword evidence="1" id="KW-0472">Membrane</keyword>
<dbReference type="AlphaFoldDB" id="A0A2P8ECX2"/>
<accession>A0A2P8ECX2</accession>
<gene>
    <name evidence="2" type="ORF">CLV48_101241</name>
</gene>
<evidence type="ECO:0000313" key="3">
    <source>
        <dbReference type="Proteomes" id="UP000240708"/>
    </source>
</evidence>
<evidence type="ECO:0000256" key="1">
    <source>
        <dbReference type="SAM" id="Phobius"/>
    </source>
</evidence>
<feature type="transmembrane region" description="Helical" evidence="1">
    <location>
        <begin position="40"/>
        <end position="58"/>
    </location>
</feature>
<dbReference type="OrthoDB" id="893763at2"/>
<reference evidence="2 3" key="1">
    <citation type="submission" date="2018-03" db="EMBL/GenBank/DDBJ databases">
        <title>Genomic Encyclopedia of Archaeal and Bacterial Type Strains, Phase II (KMG-II): from individual species to whole genera.</title>
        <authorList>
            <person name="Goeker M."/>
        </authorList>
    </citation>
    <scope>NUCLEOTIDE SEQUENCE [LARGE SCALE GENOMIC DNA]</scope>
    <source>
        <strain evidence="2 3">DSM 28057</strain>
    </source>
</reference>
<comment type="caution">
    <text evidence="2">The sequence shown here is derived from an EMBL/GenBank/DDBJ whole genome shotgun (WGS) entry which is preliminary data.</text>
</comment>
<keyword evidence="1" id="KW-0812">Transmembrane</keyword>
<proteinExistence type="predicted"/>
<dbReference type="EMBL" id="PYGF01000001">
    <property type="protein sequence ID" value="PSL07311.1"/>
    <property type="molecule type" value="Genomic_DNA"/>
</dbReference>
<dbReference type="Proteomes" id="UP000240708">
    <property type="component" value="Unassembled WGS sequence"/>
</dbReference>
<protein>
    <submittedName>
        <fullName evidence="2">Uncharacterized protein</fullName>
    </submittedName>
</protein>
<keyword evidence="3" id="KW-1185">Reference proteome</keyword>
<evidence type="ECO:0000313" key="2">
    <source>
        <dbReference type="EMBL" id="PSL07311.1"/>
    </source>
</evidence>